<dbReference type="Proteomes" id="UP000031670">
    <property type="component" value="Unassembled WGS sequence"/>
</dbReference>
<organism evidence="1 2">
    <name type="scientific">Vibrio ishigakensis</name>
    <dbReference type="NCBI Taxonomy" id="1481914"/>
    <lineage>
        <taxon>Bacteria</taxon>
        <taxon>Pseudomonadati</taxon>
        <taxon>Pseudomonadota</taxon>
        <taxon>Gammaproteobacteria</taxon>
        <taxon>Vibrionales</taxon>
        <taxon>Vibrionaceae</taxon>
        <taxon>Vibrio</taxon>
    </lineage>
</organism>
<gene>
    <name evidence="1" type="ORF">JCM19232_325</name>
</gene>
<dbReference type="Pfam" id="PF11869">
    <property type="entry name" value="DUF3389"/>
    <property type="match status" value="1"/>
</dbReference>
<evidence type="ECO:0000313" key="2">
    <source>
        <dbReference type="Proteomes" id="UP000031670"/>
    </source>
</evidence>
<dbReference type="GO" id="GO:0016740">
    <property type="term" value="F:transferase activity"/>
    <property type="evidence" value="ECO:0007669"/>
    <property type="project" value="UniProtKB-KW"/>
</dbReference>
<protein>
    <submittedName>
        <fullName evidence="1">Phosphotransferase system IIA component</fullName>
    </submittedName>
</protein>
<reference evidence="1 2" key="2">
    <citation type="submission" date="2015-01" db="EMBL/GenBank/DDBJ databases">
        <authorList>
            <consortium name="NBRP consortium"/>
            <person name="Sawabe T."/>
            <person name="Meirelles P."/>
            <person name="Feng G."/>
            <person name="Sayaka M."/>
            <person name="Hattori M."/>
            <person name="Ohkuma M."/>
        </authorList>
    </citation>
    <scope>NUCLEOTIDE SEQUENCE [LARGE SCALE GENOMIC DNA]</scope>
    <source>
        <strain evidence="1 2">JCM19232</strain>
    </source>
</reference>
<dbReference type="InterPro" id="IPR021811">
    <property type="entry name" value="DUF3389"/>
</dbReference>
<reference evidence="1 2" key="1">
    <citation type="submission" date="2015-01" db="EMBL/GenBank/DDBJ databases">
        <title>Vibrio sp. C5 JCM 19232 whole genome shotgun sequence.</title>
        <authorList>
            <person name="Sawabe T."/>
            <person name="Meirelles P."/>
            <person name="Feng G."/>
            <person name="Sayaka M."/>
            <person name="Hattori M."/>
            <person name="Ohkuma M."/>
        </authorList>
    </citation>
    <scope>NUCLEOTIDE SEQUENCE [LARGE SCALE GENOMIC DNA]</scope>
    <source>
        <strain evidence="1 2">JCM19232</strain>
    </source>
</reference>
<keyword evidence="1" id="KW-0808">Transferase</keyword>
<sequence length="74" mass="8374">MTFDFELGKIVVTPHEIMIRLSGEQRMTLQAHTDVIQLMGNVLVVHDAQSRWSVKLDSEIVDQIIDITGLARVN</sequence>
<comment type="caution">
    <text evidence="1">The sequence shown here is derived from an EMBL/GenBank/DDBJ whole genome shotgun (WGS) entry which is preliminary data.</text>
</comment>
<dbReference type="AlphaFoldDB" id="A0A0B8P640"/>
<name>A0A0B8P640_9VIBR</name>
<accession>A0A0B8P640</accession>
<proteinExistence type="predicted"/>
<dbReference type="EMBL" id="BBSA01000001">
    <property type="protein sequence ID" value="GAM59992.1"/>
    <property type="molecule type" value="Genomic_DNA"/>
</dbReference>
<evidence type="ECO:0000313" key="1">
    <source>
        <dbReference type="EMBL" id="GAM59992.1"/>
    </source>
</evidence>